<evidence type="ECO:0000313" key="1">
    <source>
        <dbReference type="EMBL" id="CAK9067020.1"/>
    </source>
</evidence>
<dbReference type="InterPro" id="IPR053354">
    <property type="entry name" value="MGDG_epimerase"/>
</dbReference>
<dbReference type="InterPro" id="IPR002347">
    <property type="entry name" value="SDR_fam"/>
</dbReference>
<gene>
    <name evidence="1" type="ORF">CCMP2556_LOCUS32936</name>
</gene>
<name>A0ABP0NTC2_9DINO</name>
<organism evidence="1 2">
    <name type="scientific">Durusdinium trenchii</name>
    <dbReference type="NCBI Taxonomy" id="1381693"/>
    <lineage>
        <taxon>Eukaryota</taxon>
        <taxon>Sar</taxon>
        <taxon>Alveolata</taxon>
        <taxon>Dinophyceae</taxon>
        <taxon>Suessiales</taxon>
        <taxon>Symbiodiniaceae</taxon>
        <taxon>Durusdinium</taxon>
    </lineage>
</organism>
<dbReference type="Proteomes" id="UP001642484">
    <property type="component" value="Unassembled WGS sequence"/>
</dbReference>
<dbReference type="SUPFAM" id="SSF51735">
    <property type="entry name" value="NAD(P)-binding Rossmann-fold domains"/>
    <property type="match status" value="1"/>
</dbReference>
<dbReference type="InterPro" id="IPR036291">
    <property type="entry name" value="NAD(P)-bd_dom_sf"/>
</dbReference>
<dbReference type="PANTHER" id="PTHR43558">
    <property type="entry name" value="REDUCTASE, PUTATIVE (AFU_ORTHOLOGUE AFUA_3G10540)-RELATED"/>
    <property type="match status" value="1"/>
</dbReference>
<dbReference type="PANTHER" id="PTHR43558:SF6">
    <property type="entry name" value="REDUCTASE, PUTATIVE (AFU_ORTHOLOGUE AFUA_3G10540)-RELATED"/>
    <property type="match status" value="1"/>
</dbReference>
<reference evidence="1 2" key="1">
    <citation type="submission" date="2024-02" db="EMBL/GenBank/DDBJ databases">
        <authorList>
            <person name="Chen Y."/>
            <person name="Shah S."/>
            <person name="Dougan E. K."/>
            <person name="Thang M."/>
            <person name="Chan C."/>
        </authorList>
    </citation>
    <scope>NUCLEOTIDE SEQUENCE [LARGE SCALE GENOMIC DNA]</scope>
</reference>
<dbReference type="Gene3D" id="3.40.50.720">
    <property type="entry name" value="NAD(P)-binding Rossmann-like Domain"/>
    <property type="match status" value="1"/>
</dbReference>
<keyword evidence="2" id="KW-1185">Reference proteome</keyword>
<accession>A0ABP0NTC2</accession>
<evidence type="ECO:0000313" key="2">
    <source>
        <dbReference type="Proteomes" id="UP001642484"/>
    </source>
</evidence>
<protein>
    <submittedName>
        <fullName evidence="1">Uncharacterized protein</fullName>
    </submittedName>
</protein>
<sequence>MDVTLEGQLSTALRERLAPVGSLEALERLFLQWGITTARKLSWTSPERFGKLLDALPVSSSPTEGQLSDLRALQSELWESRHVKHEEIPERKHGFLHVLESAAGMAQAQSKTQREVVNEEATRRGFSTKCEAAKGMIGQSGRLLREKLQQHFEGVSAHAFTMMLSHLPYESLVSAFEQARQEAWYPLLTRDVLNTALLRQDWAMRSSFMNGYIPRTNLIPLYGYGGLLRSDLVAQRALSKEERSHPRVEALHDPTPQSILRMTAEEGATSLMPCLHGFELVFQEFTRGILKDVFDLASQPKQRIFAAGGAILACCQLWRQPALEPLYRIAASEGGYFESLRKLHIGRSPQVLANIMEFAAADTKTRAAARKKADQLWLPNATARKRNAQHNFGFTSSDIDLFICCENEDEGIDLLRKTIHTICSNITQKRQGPEDGVNASGYSRDIRLLRSANALSIWGGWPHRTVQIMVILYKGPDEVLNFFDLDCISLGYDGKNVWGLPRTLRSLQTGFNFVEPAKLRRWSTGPRIMKYKKRGFGTVFFEICKHSPRCDLPETLDDETARRIAALQGFTTAQNDFGYGDVELPFTARMVWGMHLDIYMETHEQHREERRAKVESNSCGLWEPADNDLVAGKYIYIAGNDSASEESIEQLLAVKLETHGLPGVRWKNTDLWESRRGNEFLPRCYMCRSRIDPSGTLAERPRLCACCEAISVQKRQQEADLSGKKAIVTGGRVNIGYATALRLLRLGAEVAVTTRFPRDCLRRYGKEEDSEQWLSRLSVYGSDFRSVPLVAELGDKLALAFPRLDILINNAAQTVRRPAAHYAELVRGEAEALEQRLEARIMQASDLKSLESFEPVGMIADASGSGAMARAAPGAVEEMKDDRAATSWTAKIGDISWVESLEVQVVNVTAPFTLLSKLKPCLLVKDEPLKLVQTFTSQGWVEHREDSFHHMQYETFGASDLLSLTALTDAKVKKNMQTRRPFHPPIQKALAKQMRFVVNVTSQEGSFRTLGNKGANHPHTNMAKASLNMMTCSVADEFSKEGVAVVSVDTGWISKMKPDPLAETEPHIQSLPPLTAEDGAARVLDPILGRALSPSTKLAFDGLKCGFEPTVA</sequence>
<proteinExistence type="predicted"/>
<comment type="caution">
    <text evidence="1">The sequence shown here is derived from an EMBL/GenBank/DDBJ whole genome shotgun (WGS) entry which is preliminary data.</text>
</comment>
<dbReference type="Pfam" id="PF00106">
    <property type="entry name" value="adh_short"/>
    <property type="match status" value="1"/>
</dbReference>
<dbReference type="EMBL" id="CAXAMN010022162">
    <property type="protein sequence ID" value="CAK9067020.1"/>
    <property type="molecule type" value="Genomic_DNA"/>
</dbReference>